<dbReference type="EMBL" id="FN648960">
    <property type="protein sequence ID" value="CBJ27521.1"/>
    <property type="molecule type" value="Genomic_DNA"/>
</dbReference>
<dbReference type="GO" id="GO:0032968">
    <property type="term" value="P:positive regulation of transcription elongation by RNA polymerase II"/>
    <property type="evidence" value="ECO:0007669"/>
    <property type="project" value="TreeGrafter"/>
</dbReference>
<evidence type="ECO:0000256" key="8">
    <source>
        <dbReference type="ARBA" id="ARBA00038543"/>
    </source>
</evidence>
<evidence type="ECO:0000259" key="16">
    <source>
        <dbReference type="PROSITE" id="PS50011"/>
    </source>
</evidence>
<feature type="binding site" evidence="13">
    <location>
        <position position="67"/>
    </location>
    <ligand>
        <name>ATP</name>
        <dbReference type="ChEBI" id="CHEBI:30616"/>
    </ligand>
</feature>
<dbReference type="EC" id="2.7.11.23" evidence="2"/>
<dbReference type="GO" id="GO:0005524">
    <property type="term" value="F:ATP binding"/>
    <property type="evidence" value="ECO:0007669"/>
    <property type="project" value="UniProtKB-UniRule"/>
</dbReference>
<evidence type="ECO:0000256" key="6">
    <source>
        <dbReference type="ARBA" id="ARBA00022777"/>
    </source>
</evidence>
<comment type="similarity">
    <text evidence="1">Belongs to the protein kinase superfamily. CMGC Ser/Thr protein kinase family. CDC2/CDKX subfamily.</text>
</comment>
<dbReference type="FunFam" id="1.10.510.10:FF:000415">
    <property type="entry name" value="CMGC/CDK/CRK7 protein kinase, variant"/>
    <property type="match status" value="1"/>
</dbReference>
<dbReference type="OMA" id="EPSHEFQ"/>
<evidence type="ECO:0000256" key="12">
    <source>
        <dbReference type="ARBA" id="ARBA00049280"/>
    </source>
</evidence>
<dbReference type="OrthoDB" id="28397at2759"/>
<evidence type="ECO:0000256" key="15">
    <source>
        <dbReference type="SAM" id="MobiDB-lite"/>
    </source>
</evidence>
<feature type="region of interest" description="Disordered" evidence="15">
    <location>
        <begin position="371"/>
        <end position="400"/>
    </location>
</feature>
<dbReference type="InterPro" id="IPR000719">
    <property type="entry name" value="Prot_kinase_dom"/>
</dbReference>
<dbReference type="PROSITE" id="PS00107">
    <property type="entry name" value="PROTEIN_KINASE_ATP"/>
    <property type="match status" value="1"/>
</dbReference>
<dbReference type="PANTHER" id="PTHR24056:SF546">
    <property type="entry name" value="CYCLIN-DEPENDENT KINASE 12"/>
    <property type="match status" value="1"/>
</dbReference>
<feature type="domain" description="Protein kinase" evidence="16">
    <location>
        <begin position="38"/>
        <end position="335"/>
    </location>
</feature>
<evidence type="ECO:0000256" key="5">
    <source>
        <dbReference type="ARBA" id="ARBA00022741"/>
    </source>
</evidence>
<feature type="compositionally biased region" description="Basic and acidic residues" evidence="15">
    <location>
        <begin position="371"/>
        <end position="380"/>
    </location>
</feature>
<evidence type="ECO:0000256" key="2">
    <source>
        <dbReference type="ARBA" id="ARBA00012409"/>
    </source>
</evidence>
<dbReference type="GO" id="GO:0000307">
    <property type="term" value="C:cyclin-dependent protein kinase holoenzyme complex"/>
    <property type="evidence" value="ECO:0007669"/>
    <property type="project" value="TreeGrafter"/>
</dbReference>
<dbReference type="SUPFAM" id="SSF56112">
    <property type="entry name" value="Protein kinase-like (PK-like)"/>
    <property type="match status" value="1"/>
</dbReference>
<feature type="compositionally biased region" description="Basic and acidic residues" evidence="15">
    <location>
        <begin position="390"/>
        <end position="400"/>
    </location>
</feature>
<gene>
    <name evidence="17" type="primary">CDKC:4</name>
    <name evidence="17" type="ORF">Esi_0073_0098</name>
</gene>
<keyword evidence="7 13" id="KW-0067">ATP-binding</keyword>
<keyword evidence="3 14" id="KW-0723">Serine/threonine-protein kinase</keyword>
<dbReference type="AlphaFoldDB" id="D7G6C6"/>
<dbReference type="eggNOG" id="KOG0600">
    <property type="taxonomic scope" value="Eukaryota"/>
</dbReference>
<protein>
    <recommendedName>
        <fullName evidence="9">Cyclin-dependent kinase 2 homolog</fullName>
        <ecNumber evidence="2">2.7.11.23</ecNumber>
    </recommendedName>
    <alternativeName>
        <fullName evidence="10">Cell division control protein 2 homolog</fullName>
    </alternativeName>
    <alternativeName>
        <fullName evidence="11">cdc2-related kinase 2</fullName>
    </alternativeName>
</protein>
<proteinExistence type="inferred from homology"/>
<dbReference type="PROSITE" id="PS00108">
    <property type="entry name" value="PROTEIN_KINASE_ST"/>
    <property type="match status" value="1"/>
</dbReference>
<dbReference type="STRING" id="2880.D7G6C6"/>
<dbReference type="GO" id="GO:0008353">
    <property type="term" value="F:RNA polymerase II CTD heptapeptide repeat kinase activity"/>
    <property type="evidence" value="ECO:0007669"/>
    <property type="project" value="UniProtKB-EC"/>
</dbReference>
<evidence type="ECO:0000256" key="13">
    <source>
        <dbReference type="PROSITE-ProRule" id="PRU10141"/>
    </source>
</evidence>
<dbReference type="Proteomes" id="UP000002630">
    <property type="component" value="Linkage Group LG04"/>
</dbReference>
<evidence type="ECO:0000313" key="18">
    <source>
        <dbReference type="Proteomes" id="UP000002630"/>
    </source>
</evidence>
<dbReference type="InterPro" id="IPR017441">
    <property type="entry name" value="Protein_kinase_ATP_BS"/>
</dbReference>
<name>D7G6C6_ECTSI</name>
<accession>D7G6C6</accession>
<dbReference type="InterPro" id="IPR011009">
    <property type="entry name" value="Kinase-like_dom_sf"/>
</dbReference>
<feature type="region of interest" description="Disordered" evidence="15">
    <location>
        <begin position="1"/>
        <end position="29"/>
    </location>
</feature>
<keyword evidence="18" id="KW-1185">Reference proteome</keyword>
<dbReference type="EMBL" id="FN649729">
    <property type="protein sequence ID" value="CBJ27521.1"/>
    <property type="molecule type" value="Genomic_DNA"/>
</dbReference>
<evidence type="ECO:0000256" key="11">
    <source>
        <dbReference type="ARBA" id="ARBA00042858"/>
    </source>
</evidence>
<evidence type="ECO:0000256" key="10">
    <source>
        <dbReference type="ARBA" id="ARBA00041902"/>
    </source>
</evidence>
<dbReference type="InParanoid" id="D7G6C6"/>
<organism evidence="17 18">
    <name type="scientific">Ectocarpus siliculosus</name>
    <name type="common">Brown alga</name>
    <name type="synonym">Conferva siliculosa</name>
    <dbReference type="NCBI Taxonomy" id="2880"/>
    <lineage>
        <taxon>Eukaryota</taxon>
        <taxon>Sar</taxon>
        <taxon>Stramenopiles</taxon>
        <taxon>Ochrophyta</taxon>
        <taxon>PX clade</taxon>
        <taxon>Phaeophyceae</taxon>
        <taxon>Ectocarpales</taxon>
        <taxon>Ectocarpaceae</taxon>
        <taxon>Ectocarpus</taxon>
    </lineage>
</organism>
<comment type="subunit">
    <text evidence="8">May form a complex composed of at least the catalytic subunit CRK2 and a cyclin.</text>
</comment>
<evidence type="ECO:0000256" key="1">
    <source>
        <dbReference type="ARBA" id="ARBA00006485"/>
    </source>
</evidence>
<dbReference type="InterPro" id="IPR050108">
    <property type="entry name" value="CDK"/>
</dbReference>
<reference evidence="17 18" key="1">
    <citation type="journal article" date="2010" name="Nature">
        <title>The Ectocarpus genome and the independent evolution of multicellularity in brown algae.</title>
        <authorList>
            <person name="Cock J.M."/>
            <person name="Sterck L."/>
            <person name="Rouze P."/>
            <person name="Scornet D."/>
            <person name="Allen A.E."/>
            <person name="Amoutzias G."/>
            <person name="Anthouard V."/>
            <person name="Artiguenave F."/>
            <person name="Aury J.M."/>
            <person name="Badger J.H."/>
            <person name="Beszteri B."/>
            <person name="Billiau K."/>
            <person name="Bonnet E."/>
            <person name="Bothwell J.H."/>
            <person name="Bowler C."/>
            <person name="Boyen C."/>
            <person name="Brownlee C."/>
            <person name="Carrano C.J."/>
            <person name="Charrier B."/>
            <person name="Cho G.Y."/>
            <person name="Coelho S.M."/>
            <person name="Collen J."/>
            <person name="Corre E."/>
            <person name="Da Silva C."/>
            <person name="Delage L."/>
            <person name="Delaroque N."/>
            <person name="Dittami S.M."/>
            <person name="Doulbeau S."/>
            <person name="Elias M."/>
            <person name="Farnham G."/>
            <person name="Gachon C.M."/>
            <person name="Gschloessl B."/>
            <person name="Heesch S."/>
            <person name="Jabbari K."/>
            <person name="Jubin C."/>
            <person name="Kawai H."/>
            <person name="Kimura K."/>
            <person name="Kloareg B."/>
            <person name="Kupper F.C."/>
            <person name="Lang D."/>
            <person name="Le Bail A."/>
            <person name="Leblanc C."/>
            <person name="Lerouge P."/>
            <person name="Lohr M."/>
            <person name="Lopez P.J."/>
            <person name="Martens C."/>
            <person name="Maumus F."/>
            <person name="Michel G."/>
            <person name="Miranda-Saavedra D."/>
            <person name="Morales J."/>
            <person name="Moreau H."/>
            <person name="Motomura T."/>
            <person name="Nagasato C."/>
            <person name="Napoli C.A."/>
            <person name="Nelson D.R."/>
            <person name="Nyvall-Collen P."/>
            <person name="Peters A.F."/>
            <person name="Pommier C."/>
            <person name="Potin P."/>
            <person name="Poulain J."/>
            <person name="Quesneville H."/>
            <person name="Read B."/>
            <person name="Rensing S.A."/>
            <person name="Ritter A."/>
            <person name="Rousvoal S."/>
            <person name="Samanta M."/>
            <person name="Samson G."/>
            <person name="Schroeder D.C."/>
            <person name="Segurens B."/>
            <person name="Strittmatter M."/>
            <person name="Tonon T."/>
            <person name="Tregear J.W."/>
            <person name="Valentin K."/>
            <person name="von Dassow P."/>
            <person name="Yamagishi T."/>
            <person name="Van de Peer Y."/>
            <person name="Wincker P."/>
        </authorList>
    </citation>
    <scope>NUCLEOTIDE SEQUENCE [LARGE SCALE GENOMIC DNA]</scope>
    <source>
        <strain evidence="18">Ec32 / CCAP1310/4</strain>
    </source>
</reference>
<keyword evidence="5 13" id="KW-0547">Nucleotide-binding</keyword>
<dbReference type="InterPro" id="IPR008271">
    <property type="entry name" value="Ser/Thr_kinase_AS"/>
</dbReference>
<dbReference type="Gene3D" id="3.30.200.20">
    <property type="entry name" value="Phosphorylase Kinase, domain 1"/>
    <property type="match status" value="1"/>
</dbReference>
<dbReference type="PANTHER" id="PTHR24056">
    <property type="entry name" value="CELL DIVISION PROTEIN KINASE"/>
    <property type="match status" value="1"/>
</dbReference>
<sequence length="400" mass="45346">MIGFRTLEAEGDTANGDKPRPPSKKPKANHWARDVSAYDILEPIGEGTYGKVWKAKEPGCDIVVALKMIKATDKEGNSCDGGFPITSIREIRILRTLTHDNIVELLEVVTDSHGKVEDGKQGDVYMAFEYLEYDLWALANSSQVKLTATHIKTYMKQMLDAIAYMHTNKVMHRDLKLANMLIGADGILKVGDWGLARSFHDNQTKHTPTVITLWYRPPEVLLRTTRYGPAVDMWSVGCILAELLYESPILPGTHEKEQLNLIYSLCGTPTDESWPDRTELPDWSLYANAAEEHKPRSIQSKFRFDRLGVDLVDKLLTLDPSKRLSAAEALDHPYFWHDPRVVQPSELSKFAIHSCHEFEVKKVKEKERLRRKEAEAKVQEVRAAAANRPSEADAKPSDRW</sequence>
<evidence type="ECO:0000256" key="9">
    <source>
        <dbReference type="ARBA" id="ARBA00039612"/>
    </source>
</evidence>
<dbReference type="SMART" id="SM00220">
    <property type="entry name" value="S_TKc"/>
    <property type="match status" value="1"/>
</dbReference>
<dbReference type="PROSITE" id="PS50011">
    <property type="entry name" value="PROTEIN_KINASE_DOM"/>
    <property type="match status" value="1"/>
</dbReference>
<evidence type="ECO:0000256" key="3">
    <source>
        <dbReference type="ARBA" id="ARBA00022527"/>
    </source>
</evidence>
<dbReference type="Pfam" id="PF00069">
    <property type="entry name" value="Pkinase"/>
    <property type="match status" value="1"/>
</dbReference>
<comment type="catalytic activity">
    <reaction evidence="12">
        <text>[DNA-directed RNA polymerase] + ATP = phospho-[DNA-directed RNA polymerase] + ADP + H(+)</text>
        <dbReference type="Rhea" id="RHEA:10216"/>
        <dbReference type="Rhea" id="RHEA-COMP:11321"/>
        <dbReference type="Rhea" id="RHEA-COMP:11322"/>
        <dbReference type="ChEBI" id="CHEBI:15378"/>
        <dbReference type="ChEBI" id="CHEBI:30616"/>
        <dbReference type="ChEBI" id="CHEBI:43176"/>
        <dbReference type="ChEBI" id="CHEBI:68546"/>
        <dbReference type="ChEBI" id="CHEBI:456216"/>
        <dbReference type="EC" id="2.7.11.23"/>
    </reaction>
</comment>
<dbReference type="Gene3D" id="1.10.510.10">
    <property type="entry name" value="Transferase(Phosphotransferase) domain 1"/>
    <property type="match status" value="1"/>
</dbReference>
<evidence type="ECO:0000256" key="7">
    <source>
        <dbReference type="ARBA" id="ARBA00022840"/>
    </source>
</evidence>
<keyword evidence="4 17" id="KW-0808">Transferase</keyword>
<dbReference type="GO" id="GO:0005634">
    <property type="term" value="C:nucleus"/>
    <property type="evidence" value="ECO:0007669"/>
    <property type="project" value="TreeGrafter"/>
</dbReference>
<evidence type="ECO:0000313" key="17">
    <source>
        <dbReference type="EMBL" id="CBJ27521.1"/>
    </source>
</evidence>
<evidence type="ECO:0000256" key="4">
    <source>
        <dbReference type="ARBA" id="ARBA00022679"/>
    </source>
</evidence>
<evidence type="ECO:0000256" key="14">
    <source>
        <dbReference type="RuleBase" id="RU000304"/>
    </source>
</evidence>
<keyword evidence="6" id="KW-0418">Kinase</keyword>